<keyword evidence="1" id="KW-0812">Transmembrane</keyword>
<feature type="transmembrane region" description="Helical" evidence="1">
    <location>
        <begin position="125"/>
        <end position="144"/>
    </location>
</feature>
<evidence type="ECO:0000313" key="2">
    <source>
        <dbReference type="EMBL" id="AFV87978.1"/>
    </source>
</evidence>
<feature type="transmembrane region" description="Helical" evidence="1">
    <location>
        <begin position="99"/>
        <end position="119"/>
    </location>
</feature>
<dbReference type="EMBL" id="CP003493">
    <property type="protein sequence ID" value="AFV87978.1"/>
    <property type="molecule type" value="Genomic_DNA"/>
</dbReference>
<keyword evidence="1" id="KW-1133">Transmembrane helix</keyword>
<dbReference type="PANTHER" id="PTHR35007:SF1">
    <property type="entry name" value="PILUS ASSEMBLY PROTEIN"/>
    <property type="match status" value="1"/>
</dbReference>
<keyword evidence="1" id="KW-0472">Membrane</keyword>
<organism evidence="2 3">
    <name type="scientific">Acidipropionibacterium acidipropionici (strain ATCC 4875 / DSM 20272 / JCM 6432 / NBRC 12425 / NCIMB 8070 / 4)</name>
    <name type="common">Propionibacterium acidipropionici</name>
    <dbReference type="NCBI Taxonomy" id="1171373"/>
    <lineage>
        <taxon>Bacteria</taxon>
        <taxon>Bacillati</taxon>
        <taxon>Actinomycetota</taxon>
        <taxon>Actinomycetes</taxon>
        <taxon>Propionibacteriales</taxon>
        <taxon>Propionibacteriaceae</taxon>
        <taxon>Acidipropionibacterium</taxon>
    </lineage>
</organism>
<sequence>MIEPSLLLAAVCGGVLATSPVLLVAGRRQPPVRLSDALDRLSGADVAPSPSAQLPPDAGRLDRAGARLAAGRLGRVSQQTRRALALRGRSLGDFMIEKCVWALAGLMLPLLAAAAARLAGLNPPATPVLAAMALGLAGWFLPDLRLRSGRRETRQDAAEAVLSFIDLVTLARLANESASRALTDAAQVSDHAVMIRIRATLERARLEQQAPWNGLERLAEDLDLPELAELVEVLRLDDQGAALAGTLRARAAEMRDAHLTREKIAAQETSESMTVWMVVPVLVLGLVLLTPPLLRLSGLAP</sequence>
<evidence type="ECO:0000313" key="3">
    <source>
        <dbReference type="Proteomes" id="UP000000214"/>
    </source>
</evidence>
<dbReference type="AlphaFoldDB" id="K7RSX8"/>
<dbReference type="Proteomes" id="UP000000214">
    <property type="component" value="Chromosome"/>
</dbReference>
<protein>
    <submittedName>
        <fullName evidence="2">Type II secretion system F domain-containing protein</fullName>
    </submittedName>
</protein>
<reference evidence="2 3" key="1">
    <citation type="journal article" date="2012" name="BMC Genomics">
        <title>The genome sequence of Propionibacterium acidipropionici provides insights into its biotechnological and industrial potential.</title>
        <authorList>
            <person name="Parizzi L.P."/>
            <person name="Grassi M.C."/>
            <person name="Llerena L.A."/>
            <person name="Carazzolle M.F."/>
            <person name="Queiroz V.L."/>
            <person name="Lunardi I."/>
            <person name="Zeidler A.F."/>
            <person name="Teixeira P.J."/>
            <person name="Mieczkowski P."/>
            <person name="Rincones J."/>
            <person name="Pereira G.A."/>
        </authorList>
    </citation>
    <scope>NUCLEOTIDE SEQUENCE [LARGE SCALE GENOMIC DNA]</scope>
    <source>
        <strain evidence="3">ATCC 4875 / DSM 20272 / JCM 6432 / NBRC 12425 / NCIMB 8070</strain>
    </source>
</reference>
<dbReference type="PATRIC" id="fig|1171373.8.peg.126"/>
<feature type="transmembrane region" description="Helical" evidence="1">
    <location>
        <begin position="6"/>
        <end position="25"/>
    </location>
</feature>
<dbReference type="RefSeq" id="WP_015068895.1">
    <property type="nucleotide sequence ID" value="NC_019395.1"/>
</dbReference>
<dbReference type="GeneID" id="88084289"/>
<gene>
    <name evidence="2" type="ordered locus">PACID_01270</name>
</gene>
<feature type="transmembrane region" description="Helical" evidence="1">
    <location>
        <begin position="273"/>
        <end position="294"/>
    </location>
</feature>
<name>K7RSX8_ACIA4</name>
<dbReference type="STRING" id="1171373.PACID_01270"/>
<accession>K7RSX8</accession>
<evidence type="ECO:0000256" key="1">
    <source>
        <dbReference type="SAM" id="Phobius"/>
    </source>
</evidence>
<proteinExistence type="predicted"/>
<dbReference type="eggNOG" id="COG2064">
    <property type="taxonomic scope" value="Bacteria"/>
</dbReference>
<dbReference type="KEGG" id="pbo:PACID_01270"/>
<dbReference type="HOGENOM" id="CLU_079642_2_0_11"/>
<dbReference type="PANTHER" id="PTHR35007">
    <property type="entry name" value="INTEGRAL MEMBRANE PROTEIN-RELATED"/>
    <property type="match status" value="1"/>
</dbReference>